<name>A0A845GFK9_9BURK</name>
<gene>
    <name evidence="1" type="ORF">GTP90_02515</name>
</gene>
<dbReference type="RefSeq" id="WP_161081989.1">
    <property type="nucleotide sequence ID" value="NZ_WWCX01000001.1"/>
</dbReference>
<reference evidence="1" key="1">
    <citation type="submission" date="2019-12" db="EMBL/GenBank/DDBJ databases">
        <title>Novel species isolated from a subtropical stream in China.</title>
        <authorList>
            <person name="Lu H."/>
        </authorList>
    </citation>
    <scope>NUCLEOTIDE SEQUENCE [LARGE SCALE GENOMIC DNA]</scope>
    <source>
        <strain evidence="1">FT81W</strain>
    </source>
</reference>
<protein>
    <submittedName>
        <fullName evidence="1">Uncharacterized protein</fullName>
    </submittedName>
</protein>
<dbReference type="EMBL" id="WWCX01000001">
    <property type="protein sequence ID" value="MYM92731.1"/>
    <property type="molecule type" value="Genomic_DNA"/>
</dbReference>
<sequence>MIPHRFGSSAVVVAVQAPVGGCGGFGGSDQRYSEYGLVVRADPALDAIDLEPQQTVTRNLFLTSLSDLRGSLSAACRNSDSTGRFFRFGRGPGAKVYFVRAVEAGFRTLDMDCAKVVDLSDEGMWAFLNDAHAVGGLVPLMPARMCV</sequence>
<evidence type="ECO:0000313" key="2">
    <source>
        <dbReference type="Proteomes" id="UP000447355"/>
    </source>
</evidence>
<proteinExistence type="predicted"/>
<organism evidence="1 2">
    <name type="scientific">Duganella vulcania</name>
    <dbReference type="NCBI Taxonomy" id="2692166"/>
    <lineage>
        <taxon>Bacteria</taxon>
        <taxon>Pseudomonadati</taxon>
        <taxon>Pseudomonadota</taxon>
        <taxon>Betaproteobacteria</taxon>
        <taxon>Burkholderiales</taxon>
        <taxon>Oxalobacteraceae</taxon>
        <taxon>Telluria group</taxon>
        <taxon>Duganella</taxon>
    </lineage>
</organism>
<accession>A0A845GFK9</accession>
<evidence type="ECO:0000313" key="1">
    <source>
        <dbReference type="EMBL" id="MYM92731.1"/>
    </source>
</evidence>
<dbReference type="Proteomes" id="UP000447355">
    <property type="component" value="Unassembled WGS sequence"/>
</dbReference>
<dbReference type="AlphaFoldDB" id="A0A845GFK9"/>
<comment type="caution">
    <text evidence="1">The sequence shown here is derived from an EMBL/GenBank/DDBJ whole genome shotgun (WGS) entry which is preliminary data.</text>
</comment>